<keyword evidence="4" id="KW-1185">Reference proteome</keyword>
<dbReference type="GeneID" id="95983396"/>
<gene>
    <name evidence="3" type="ORF">Q8F55_002353</name>
</gene>
<dbReference type="Proteomes" id="UP001565368">
    <property type="component" value="Unassembled WGS sequence"/>
</dbReference>
<evidence type="ECO:0000256" key="1">
    <source>
        <dbReference type="SAM" id="Coils"/>
    </source>
</evidence>
<dbReference type="RefSeq" id="XP_069211341.1">
    <property type="nucleotide sequence ID" value="XM_069350955.1"/>
</dbReference>
<reference evidence="3 4" key="1">
    <citation type="submission" date="2023-08" db="EMBL/GenBank/DDBJ databases">
        <title>Annotated Genome Sequence of Vanrija albida AlHP1.</title>
        <authorList>
            <person name="Herzog R."/>
        </authorList>
    </citation>
    <scope>NUCLEOTIDE SEQUENCE [LARGE SCALE GENOMIC DNA]</scope>
    <source>
        <strain evidence="3 4">AlHP1</strain>
    </source>
</reference>
<name>A0ABR3QA44_9TREE</name>
<proteinExistence type="predicted"/>
<accession>A0ABR3QA44</accession>
<organism evidence="3 4">
    <name type="scientific">Vanrija albida</name>
    <dbReference type="NCBI Taxonomy" id="181172"/>
    <lineage>
        <taxon>Eukaryota</taxon>
        <taxon>Fungi</taxon>
        <taxon>Dikarya</taxon>
        <taxon>Basidiomycota</taxon>
        <taxon>Agaricomycotina</taxon>
        <taxon>Tremellomycetes</taxon>
        <taxon>Trichosporonales</taxon>
        <taxon>Trichosporonaceae</taxon>
        <taxon>Vanrija</taxon>
    </lineage>
</organism>
<evidence type="ECO:0000313" key="4">
    <source>
        <dbReference type="Proteomes" id="UP001565368"/>
    </source>
</evidence>
<evidence type="ECO:0000256" key="2">
    <source>
        <dbReference type="SAM" id="MobiDB-lite"/>
    </source>
</evidence>
<protein>
    <submittedName>
        <fullName evidence="3">Uncharacterized protein</fullName>
    </submittedName>
</protein>
<feature type="coiled-coil region" evidence="1">
    <location>
        <begin position="119"/>
        <end position="262"/>
    </location>
</feature>
<sequence length="301" mass="33888">MQVATYTPAPVFHGEQLHNAGHAVEPYGLTSGHASWSAPTHQGFSHMVPDQADMRNQMAQLQGQLLASYVRFRPSSPLADHQNREQQLKDRINDIDPPRETRRDEKQESSQPDPSAEAIKALEQKVEQLELVATQEAAKRKEAEGRERGAIKNLSAIAKDKHEATVKADALERSLKEAQDKAASTERVLQEHVRTDRAELERLRSQRAVDGNQNRMVKEQLGRAEHEMERLKDKLRSLRFENDALLKRVDELSKDNAALSATQKRSTSLVQQSVLKMPNGAAAYHRREQMTAMSAQLELLG</sequence>
<dbReference type="EMBL" id="JBBXJM010000002">
    <property type="protein sequence ID" value="KAL1411397.1"/>
    <property type="molecule type" value="Genomic_DNA"/>
</dbReference>
<comment type="caution">
    <text evidence="3">The sequence shown here is derived from an EMBL/GenBank/DDBJ whole genome shotgun (WGS) entry which is preliminary data.</text>
</comment>
<feature type="region of interest" description="Disordered" evidence="2">
    <location>
        <begin position="77"/>
        <end position="116"/>
    </location>
</feature>
<keyword evidence="1" id="KW-0175">Coiled coil</keyword>
<evidence type="ECO:0000313" key="3">
    <source>
        <dbReference type="EMBL" id="KAL1411397.1"/>
    </source>
</evidence>
<feature type="compositionally biased region" description="Basic and acidic residues" evidence="2">
    <location>
        <begin position="81"/>
        <end position="108"/>
    </location>
</feature>